<evidence type="ECO:0000256" key="1">
    <source>
        <dbReference type="SAM" id="SignalP"/>
    </source>
</evidence>
<sequence>MKTLLGIFIALLAAKNVNAQELFIYTEPASNMPAKSVGIRLSNWLMEEKVNRDVNYHFLPEIMWGVNKNLMLHVEGFLSNRSKKISPEGVAGYAKYRFFSNDKVYQHFRMAAFARFSINNSVIHEEEIETNGHNSGYETGIIATQLLHKQAISATVSYEKAYGNAGGNEFPRYQDSRAINYTLSTGRLVLPKNYTSYKQTNLNIMAELLGQSLPEKGKSFMDVTASLQLIFNSQTRVDIGYKKELYSNMLRTAPDGFLLRVEHLLFNAIK</sequence>
<protein>
    <recommendedName>
        <fullName evidence="4">DUF3078 domain-containing protein</fullName>
    </recommendedName>
</protein>
<name>A0A2S7SS24_9BACT</name>
<keyword evidence="1" id="KW-0732">Signal</keyword>
<gene>
    <name evidence="2" type="ORF">CJD36_019130</name>
</gene>
<proteinExistence type="predicted"/>
<organism evidence="2 3">
    <name type="scientific">Flavipsychrobacter stenotrophus</name>
    <dbReference type="NCBI Taxonomy" id="2077091"/>
    <lineage>
        <taxon>Bacteria</taxon>
        <taxon>Pseudomonadati</taxon>
        <taxon>Bacteroidota</taxon>
        <taxon>Chitinophagia</taxon>
        <taxon>Chitinophagales</taxon>
        <taxon>Chitinophagaceae</taxon>
        <taxon>Flavipsychrobacter</taxon>
    </lineage>
</organism>
<accession>A0A2S7SS24</accession>
<feature type="chain" id="PRO_5015672445" description="DUF3078 domain-containing protein" evidence="1">
    <location>
        <begin position="20"/>
        <end position="270"/>
    </location>
</feature>
<evidence type="ECO:0000313" key="2">
    <source>
        <dbReference type="EMBL" id="PQJ09554.1"/>
    </source>
</evidence>
<dbReference type="EMBL" id="PPSL01000006">
    <property type="protein sequence ID" value="PQJ09554.1"/>
    <property type="molecule type" value="Genomic_DNA"/>
</dbReference>
<dbReference type="Proteomes" id="UP000239872">
    <property type="component" value="Unassembled WGS sequence"/>
</dbReference>
<dbReference type="AlphaFoldDB" id="A0A2S7SS24"/>
<feature type="signal peptide" evidence="1">
    <location>
        <begin position="1"/>
        <end position="19"/>
    </location>
</feature>
<evidence type="ECO:0008006" key="4">
    <source>
        <dbReference type="Google" id="ProtNLM"/>
    </source>
</evidence>
<comment type="caution">
    <text evidence="2">The sequence shown here is derived from an EMBL/GenBank/DDBJ whole genome shotgun (WGS) entry which is preliminary data.</text>
</comment>
<keyword evidence="3" id="KW-1185">Reference proteome</keyword>
<dbReference type="OrthoDB" id="649238at2"/>
<reference evidence="2 3" key="1">
    <citation type="submission" date="2018-01" db="EMBL/GenBank/DDBJ databases">
        <title>A novel member of the phylum Bacteroidetes isolated from glacier ice.</title>
        <authorList>
            <person name="Liu Q."/>
            <person name="Xin Y.-H."/>
        </authorList>
    </citation>
    <scope>NUCLEOTIDE SEQUENCE [LARGE SCALE GENOMIC DNA]</scope>
    <source>
        <strain evidence="2 3">RB1R16</strain>
    </source>
</reference>
<evidence type="ECO:0000313" key="3">
    <source>
        <dbReference type="Proteomes" id="UP000239872"/>
    </source>
</evidence>